<keyword evidence="3" id="KW-0489">Methyltransferase</keyword>
<feature type="compositionally biased region" description="Basic and acidic residues" evidence="17">
    <location>
        <begin position="122"/>
        <end position="136"/>
    </location>
</feature>
<dbReference type="Pfam" id="PF00628">
    <property type="entry name" value="PHD"/>
    <property type="match status" value="1"/>
</dbReference>
<keyword evidence="8" id="KW-0862">Zinc</keyword>
<comment type="catalytic activity">
    <reaction evidence="12">
        <text>L-lysyl(4)-[histone H3] + 3 S-adenosyl-L-methionine = N(6),N(6),N(6)-trimethyl-L-lysyl(4)-[histone H3] + 3 S-adenosyl-L-homocysteine + 3 H(+)</text>
        <dbReference type="Rhea" id="RHEA:60260"/>
        <dbReference type="Rhea" id="RHEA-COMP:15537"/>
        <dbReference type="Rhea" id="RHEA-COMP:15547"/>
        <dbReference type="ChEBI" id="CHEBI:15378"/>
        <dbReference type="ChEBI" id="CHEBI:29969"/>
        <dbReference type="ChEBI" id="CHEBI:57856"/>
        <dbReference type="ChEBI" id="CHEBI:59789"/>
        <dbReference type="ChEBI" id="CHEBI:61961"/>
        <dbReference type="EC" id="2.1.1.354"/>
    </reaction>
</comment>
<dbReference type="PRINTS" id="PR00503">
    <property type="entry name" value="BROMODOMAIN"/>
</dbReference>
<dbReference type="Gene3D" id="3.30.40.10">
    <property type="entry name" value="Zinc/RING finger domain, C3HC4 (zinc finger)"/>
    <property type="match status" value="1"/>
</dbReference>
<evidence type="ECO:0000256" key="17">
    <source>
        <dbReference type="SAM" id="MobiDB-lite"/>
    </source>
</evidence>
<evidence type="ECO:0000256" key="12">
    <source>
        <dbReference type="ARBA" id="ARBA00047571"/>
    </source>
</evidence>
<dbReference type="InterPro" id="IPR046341">
    <property type="entry name" value="SET_dom_sf"/>
</dbReference>
<dbReference type="PROSITE" id="PS50280">
    <property type="entry name" value="SET"/>
    <property type="match status" value="1"/>
</dbReference>
<feature type="region of interest" description="Disordered" evidence="17">
    <location>
        <begin position="122"/>
        <end position="145"/>
    </location>
</feature>
<evidence type="ECO:0000256" key="5">
    <source>
        <dbReference type="ARBA" id="ARBA00022691"/>
    </source>
</evidence>
<organism evidence="22 23">
    <name type="scientific">Cyclotella atomus</name>
    <dbReference type="NCBI Taxonomy" id="382360"/>
    <lineage>
        <taxon>Eukaryota</taxon>
        <taxon>Sar</taxon>
        <taxon>Stramenopiles</taxon>
        <taxon>Ochrophyta</taxon>
        <taxon>Bacillariophyta</taxon>
        <taxon>Coscinodiscophyceae</taxon>
        <taxon>Thalassiosirophycidae</taxon>
        <taxon>Stephanodiscales</taxon>
        <taxon>Stephanodiscaceae</taxon>
        <taxon>Cyclotella</taxon>
    </lineage>
</organism>
<dbReference type="Pfam" id="PF00856">
    <property type="entry name" value="SET"/>
    <property type="match status" value="1"/>
</dbReference>
<dbReference type="PROSITE" id="PS01359">
    <property type="entry name" value="ZF_PHD_1"/>
    <property type="match status" value="1"/>
</dbReference>
<dbReference type="SMART" id="SM00297">
    <property type="entry name" value="BROMO"/>
    <property type="match status" value="1"/>
</dbReference>
<evidence type="ECO:0000256" key="9">
    <source>
        <dbReference type="ARBA" id="ARBA00022853"/>
    </source>
</evidence>
<dbReference type="SUPFAM" id="SSF47370">
    <property type="entry name" value="Bromodomain"/>
    <property type="match status" value="1"/>
</dbReference>
<feature type="region of interest" description="Disordered" evidence="17">
    <location>
        <begin position="764"/>
        <end position="784"/>
    </location>
</feature>
<dbReference type="Pfam" id="PF00439">
    <property type="entry name" value="Bromodomain"/>
    <property type="match status" value="1"/>
</dbReference>
<keyword evidence="7 16" id="KW-0863">Zinc-finger</keyword>
<keyword evidence="11" id="KW-0539">Nucleus</keyword>
<dbReference type="InterPro" id="IPR011011">
    <property type="entry name" value="Znf_FYVE_PHD"/>
</dbReference>
<feature type="region of interest" description="Disordered" evidence="17">
    <location>
        <begin position="1"/>
        <end position="69"/>
    </location>
</feature>
<evidence type="ECO:0000259" key="21">
    <source>
        <dbReference type="PROSITE" id="PS50868"/>
    </source>
</evidence>
<dbReference type="GO" id="GO:0032259">
    <property type="term" value="P:methylation"/>
    <property type="evidence" value="ECO:0007669"/>
    <property type="project" value="UniProtKB-KW"/>
</dbReference>
<dbReference type="GO" id="GO:0140999">
    <property type="term" value="F:histone H3K4 trimethyltransferase activity"/>
    <property type="evidence" value="ECO:0007669"/>
    <property type="project" value="UniProtKB-EC"/>
</dbReference>
<dbReference type="GO" id="GO:0008270">
    <property type="term" value="F:zinc ion binding"/>
    <property type="evidence" value="ECO:0007669"/>
    <property type="project" value="UniProtKB-KW"/>
</dbReference>
<evidence type="ECO:0000256" key="7">
    <source>
        <dbReference type="ARBA" id="ARBA00022771"/>
    </source>
</evidence>
<keyword evidence="10 15" id="KW-0103">Bromodomain</keyword>
<gene>
    <name evidence="22" type="ORF">ACHAWO_006193</name>
</gene>
<dbReference type="SMART" id="SM00508">
    <property type="entry name" value="PostSET"/>
    <property type="match status" value="1"/>
</dbReference>
<feature type="compositionally biased region" description="Polar residues" evidence="17">
    <location>
        <begin position="929"/>
        <end position="948"/>
    </location>
</feature>
<dbReference type="SUPFAM" id="SSF57903">
    <property type="entry name" value="FYVE/PHD zinc finger"/>
    <property type="match status" value="1"/>
</dbReference>
<name>A0ABD3N060_9STRA</name>
<evidence type="ECO:0000256" key="1">
    <source>
        <dbReference type="ARBA" id="ARBA00004123"/>
    </source>
</evidence>
<feature type="region of interest" description="Disordered" evidence="17">
    <location>
        <begin position="1276"/>
        <end position="1311"/>
    </location>
</feature>
<evidence type="ECO:0000256" key="2">
    <source>
        <dbReference type="ARBA" id="ARBA00012182"/>
    </source>
</evidence>
<evidence type="ECO:0000256" key="14">
    <source>
        <dbReference type="ARBA" id="ARBA00049129"/>
    </source>
</evidence>
<dbReference type="InterPro" id="IPR019786">
    <property type="entry name" value="Zinc_finger_PHD-type_CS"/>
</dbReference>
<dbReference type="PROSITE" id="PS50868">
    <property type="entry name" value="POST_SET"/>
    <property type="match status" value="1"/>
</dbReference>
<feature type="domain" description="PHD-type" evidence="19">
    <location>
        <begin position="221"/>
        <end position="272"/>
    </location>
</feature>
<feature type="domain" description="Post-SET" evidence="21">
    <location>
        <begin position="1451"/>
        <end position="1467"/>
    </location>
</feature>
<keyword evidence="23" id="KW-1185">Reference proteome</keyword>
<evidence type="ECO:0000256" key="15">
    <source>
        <dbReference type="PROSITE-ProRule" id="PRU00035"/>
    </source>
</evidence>
<dbReference type="EC" id="2.1.1.354" evidence="2"/>
<dbReference type="InterPro" id="IPR019787">
    <property type="entry name" value="Znf_PHD-finger"/>
</dbReference>
<feature type="region of interest" description="Disordered" evidence="17">
    <location>
        <begin position="552"/>
        <end position="574"/>
    </location>
</feature>
<dbReference type="Gene3D" id="2.170.270.10">
    <property type="entry name" value="SET domain"/>
    <property type="match status" value="1"/>
</dbReference>
<dbReference type="PANTHER" id="PTHR45814">
    <property type="entry name" value="HISTONE-LYSINE N-METHYLTRANSFERASE SETD1"/>
    <property type="match status" value="1"/>
</dbReference>
<dbReference type="SMART" id="SM00249">
    <property type="entry name" value="PHD"/>
    <property type="match status" value="2"/>
</dbReference>
<evidence type="ECO:0000256" key="8">
    <source>
        <dbReference type="ARBA" id="ARBA00022833"/>
    </source>
</evidence>
<dbReference type="InterPro" id="IPR036427">
    <property type="entry name" value="Bromodomain-like_sf"/>
</dbReference>
<dbReference type="Gene3D" id="1.20.920.10">
    <property type="entry name" value="Bromodomain-like"/>
    <property type="match status" value="1"/>
</dbReference>
<feature type="domain" description="SET" evidence="20">
    <location>
        <begin position="1321"/>
        <end position="1442"/>
    </location>
</feature>
<feature type="compositionally biased region" description="Basic and acidic residues" evidence="17">
    <location>
        <begin position="1300"/>
        <end position="1311"/>
    </location>
</feature>
<accession>A0ABD3N060</accession>
<reference evidence="22 23" key="1">
    <citation type="submission" date="2024-10" db="EMBL/GenBank/DDBJ databases">
        <title>Updated reference genomes for cyclostephanoid diatoms.</title>
        <authorList>
            <person name="Roberts W.R."/>
            <person name="Alverson A.J."/>
        </authorList>
    </citation>
    <scope>NUCLEOTIDE SEQUENCE [LARGE SCALE GENOMIC DNA]</scope>
    <source>
        <strain evidence="22 23">AJA010-31</strain>
    </source>
</reference>
<feature type="region of interest" description="Disordered" evidence="17">
    <location>
        <begin position="370"/>
        <end position="438"/>
    </location>
</feature>
<protein>
    <recommendedName>
        <fullName evidence="2">[histone H3]-lysine(4) N-trimethyltransferase</fullName>
        <ecNumber evidence="2">2.1.1.354</ecNumber>
    </recommendedName>
</protein>
<evidence type="ECO:0000259" key="19">
    <source>
        <dbReference type="PROSITE" id="PS50016"/>
    </source>
</evidence>
<evidence type="ECO:0000313" key="22">
    <source>
        <dbReference type="EMBL" id="KAL3769495.1"/>
    </source>
</evidence>
<evidence type="ECO:0000256" key="4">
    <source>
        <dbReference type="ARBA" id="ARBA00022679"/>
    </source>
</evidence>
<comment type="catalytic activity">
    <reaction evidence="13">
        <text>N(6)-methyl-L-lysyl(4)-[histone H3] + S-adenosyl-L-methionine = N(6),N(6)-dimethyl-L-lysyl(4)-[histone H3] + S-adenosyl-L-homocysteine + H(+)</text>
        <dbReference type="Rhea" id="RHEA:60268"/>
        <dbReference type="Rhea" id="RHEA-COMP:15540"/>
        <dbReference type="Rhea" id="RHEA-COMP:15543"/>
        <dbReference type="ChEBI" id="CHEBI:15378"/>
        <dbReference type="ChEBI" id="CHEBI:57856"/>
        <dbReference type="ChEBI" id="CHEBI:59789"/>
        <dbReference type="ChEBI" id="CHEBI:61929"/>
        <dbReference type="ChEBI" id="CHEBI:61976"/>
    </reaction>
</comment>
<feature type="region of interest" description="Disordered" evidence="17">
    <location>
        <begin position="168"/>
        <end position="191"/>
    </location>
</feature>
<dbReference type="PANTHER" id="PTHR45814:SF2">
    <property type="entry name" value="HISTONE-LYSINE N-METHYLTRANSFERASE SETD1"/>
    <property type="match status" value="1"/>
</dbReference>
<dbReference type="CDD" id="cd04369">
    <property type="entry name" value="Bromodomain"/>
    <property type="match status" value="1"/>
</dbReference>
<comment type="subcellular location">
    <subcellularLocation>
        <location evidence="1">Nucleus</location>
    </subcellularLocation>
</comment>
<dbReference type="InterPro" id="IPR001487">
    <property type="entry name" value="Bromodomain"/>
</dbReference>
<evidence type="ECO:0000256" key="11">
    <source>
        <dbReference type="ARBA" id="ARBA00023242"/>
    </source>
</evidence>
<feature type="compositionally biased region" description="Gly residues" evidence="17">
    <location>
        <begin position="388"/>
        <end position="416"/>
    </location>
</feature>
<feature type="domain" description="Bromo" evidence="18">
    <location>
        <begin position="1023"/>
        <end position="1076"/>
    </location>
</feature>
<dbReference type="PROSITE" id="PS50014">
    <property type="entry name" value="BROMODOMAIN_2"/>
    <property type="match status" value="1"/>
</dbReference>
<feature type="compositionally biased region" description="Acidic residues" evidence="17">
    <location>
        <begin position="899"/>
        <end position="912"/>
    </location>
</feature>
<dbReference type="PROSITE" id="PS50016">
    <property type="entry name" value="ZF_PHD_2"/>
    <property type="match status" value="1"/>
</dbReference>
<dbReference type="InterPro" id="IPR001214">
    <property type="entry name" value="SET_dom"/>
</dbReference>
<proteinExistence type="predicted"/>
<keyword evidence="6" id="KW-0479">Metal-binding</keyword>
<feature type="region of interest" description="Disordered" evidence="17">
    <location>
        <begin position="280"/>
        <end position="312"/>
    </location>
</feature>
<dbReference type="InterPro" id="IPR013083">
    <property type="entry name" value="Znf_RING/FYVE/PHD"/>
</dbReference>
<evidence type="ECO:0000256" key="16">
    <source>
        <dbReference type="PROSITE-ProRule" id="PRU00146"/>
    </source>
</evidence>
<dbReference type="CDD" id="cd10518">
    <property type="entry name" value="SET_SETD1-like"/>
    <property type="match status" value="1"/>
</dbReference>
<evidence type="ECO:0000259" key="18">
    <source>
        <dbReference type="PROSITE" id="PS50014"/>
    </source>
</evidence>
<keyword evidence="4" id="KW-0808">Transferase</keyword>
<keyword evidence="9" id="KW-0156">Chromatin regulator</keyword>
<comment type="caution">
    <text evidence="22">The sequence shown here is derived from an EMBL/GenBank/DDBJ whole genome shotgun (WGS) entry which is preliminary data.</text>
</comment>
<dbReference type="SMART" id="SM00317">
    <property type="entry name" value="SET"/>
    <property type="match status" value="1"/>
</dbReference>
<dbReference type="Proteomes" id="UP001530400">
    <property type="component" value="Unassembled WGS sequence"/>
</dbReference>
<evidence type="ECO:0000256" key="6">
    <source>
        <dbReference type="ARBA" id="ARBA00022723"/>
    </source>
</evidence>
<evidence type="ECO:0000259" key="20">
    <source>
        <dbReference type="PROSITE" id="PS50280"/>
    </source>
</evidence>
<dbReference type="InterPro" id="IPR044570">
    <property type="entry name" value="Set1-like"/>
</dbReference>
<feature type="compositionally biased region" description="Basic and acidic residues" evidence="17">
    <location>
        <begin position="45"/>
        <end position="69"/>
    </location>
</feature>
<feature type="compositionally biased region" description="Basic and acidic residues" evidence="17">
    <location>
        <begin position="951"/>
        <end position="960"/>
    </location>
</feature>
<keyword evidence="5" id="KW-0949">S-adenosyl-L-methionine</keyword>
<dbReference type="InterPro" id="IPR001965">
    <property type="entry name" value="Znf_PHD"/>
</dbReference>
<evidence type="ECO:0000256" key="10">
    <source>
        <dbReference type="ARBA" id="ARBA00023117"/>
    </source>
</evidence>
<feature type="region of interest" description="Disordered" evidence="17">
    <location>
        <begin position="897"/>
        <end position="969"/>
    </location>
</feature>
<dbReference type="SUPFAM" id="SSF82199">
    <property type="entry name" value="SET domain"/>
    <property type="match status" value="1"/>
</dbReference>
<evidence type="ECO:0000256" key="13">
    <source>
        <dbReference type="ARBA" id="ARBA00047583"/>
    </source>
</evidence>
<evidence type="ECO:0000256" key="3">
    <source>
        <dbReference type="ARBA" id="ARBA00022603"/>
    </source>
</evidence>
<dbReference type="GO" id="GO:0005634">
    <property type="term" value="C:nucleus"/>
    <property type="evidence" value="ECO:0007669"/>
    <property type="project" value="UniProtKB-SubCell"/>
</dbReference>
<comment type="catalytic activity">
    <reaction evidence="14">
        <text>N(6),N(6)-dimethyl-L-lysyl(4)-[histone H3] + S-adenosyl-L-methionine = N(6),N(6),N(6)-trimethyl-L-lysyl(4)-[histone H3] + S-adenosyl-L-homocysteine + H(+)</text>
        <dbReference type="Rhea" id="RHEA:60272"/>
        <dbReference type="Rhea" id="RHEA-COMP:15537"/>
        <dbReference type="Rhea" id="RHEA-COMP:15540"/>
        <dbReference type="ChEBI" id="CHEBI:15378"/>
        <dbReference type="ChEBI" id="CHEBI:57856"/>
        <dbReference type="ChEBI" id="CHEBI:59789"/>
        <dbReference type="ChEBI" id="CHEBI:61961"/>
        <dbReference type="ChEBI" id="CHEBI:61976"/>
    </reaction>
</comment>
<sequence>MPPRRVLPIRSRVDGSPSHQRAGDGDGSTAAPAISAGGSSVDAASVHRETPALKGENSTHVDKAKAGDEGKAAVEANGLKDSGNCPDKQAHPKSCGLGRHEIMEDILVAIINGKQVSVKVKLDSRTKHSDQVDSDKRPKRKRNNLYSSLAPAVMNAIVEERAKAYTEAPQRLQKQRRPISYASPQKIDPKDVHPTVLHAESAAQASGGKVPQEYLGYDGNLFYCRICLGVGEVVCCDGCPQVFHPACIPDGLSKDSLENDDDPWYCPECIEKGLRGKSVDKMKRKRKKANGQQDEVVETNEPASPPRRNKKRCGTCNKKSVENFPLVECSKQSCGVLLHFPGCPDRVQRDEYASVDPKFGPLCPNCSETIRSKSKGSKGKTDEKAKGGRGSSRGSSKGGRGAGKSGRGHASNGGKGSNRKNSPPREVLPEIGLEPSGYQAPYIEDDEETVGPGSLAFVEKPTGSIPAFFFFLINNRNAIERSLQKKDRTFRSMPKSVARNELVAEQGAAIWLGLTDREKRAWIDLSVSDFQDRVIAWKEKEAIEAMMQVDVDHNKKSDRPGGSGSKVSPSDDEKHAADFRARTLQFSKINTTLMKPGKGTKNNNSVLLELLNDSRFHPVPLVNASRGAKDEFNYKQSERAVEQFSVQGPIRTSVGDECMGCVRGWSHFCPVLKHTIPSSVVRAALQPQAGSLSATRIGLGLEPHDTAHDEDGRLCLRDPSLRRDDATTFIEDCMAVKNILPNPDEHISKTTALGEVDPSVEIVMPSRKRKRPSDTESTADEPEVEKQRRYKCGRCLTVQFSPFGCVGCRREQLVKDTAMRESISTPFISADFLHGSKALSNSHNYDEGFLKSKCVMLHAAPDDNEGNYIDSTRSRQLTTASWTPNAILPHEPKHLLWQNDDDFDSDSEDSSEGYDSICSASDTNEDQNGESVPTQAAAANNQDITNTVNEDESHDKPHELRKSKRTIADSEVGTNRQLVALKHKETADELSRKCLSIACSGILMGMIRRDPLRLFAKPAPSSMEEYHKVIKNPIDFQTMRQKLLENKYATLGSFINDAKRLCINACVFNAADSVYALTAKQIFDSLLVMIKRAQQWMTILKNKQASSLHDDSDDGGSAVNIFRDVESMWPGAVELLNNGSWLERDAQSDFVRTKENEIAFYGALSLRRAAHAASECFRFESEVEQTHLPVVKRSHIGDEMLRESIEHSVSLIDGPSCLKEHPGWREEQILKLLKIVQKHRVDVRSSSESGCARCDEKKGEQERSEAVKMLHASAKTTQETAKVRVDPSRSYQSTGLASRSARDSSAAEKSSDEIIGTVASESMVSVKGSGIHGWGLYADCRFTSGDIVAEYIGEYISNAIADVREKYYRKQRIQDYQFRVNVNVVIDATLKGGYARYINHSCQPNCVARILEGEPPNVHLMRVMIIAKKDIEAGDELTYDYHFPLETDLANRVPCNCGSKHCRGYMNWDIPEKMKKWKASRKAEKGRVNSKKT</sequence>
<dbReference type="EMBL" id="JALLPJ020001331">
    <property type="protein sequence ID" value="KAL3769495.1"/>
    <property type="molecule type" value="Genomic_DNA"/>
</dbReference>
<feature type="compositionally biased region" description="Low complexity" evidence="17">
    <location>
        <begin position="33"/>
        <end position="44"/>
    </location>
</feature>
<evidence type="ECO:0000313" key="23">
    <source>
        <dbReference type="Proteomes" id="UP001530400"/>
    </source>
</evidence>
<dbReference type="InterPro" id="IPR003616">
    <property type="entry name" value="Post-SET_dom"/>
</dbReference>